<evidence type="ECO:0000256" key="4">
    <source>
        <dbReference type="SAM" id="Phobius"/>
    </source>
</evidence>
<feature type="transmembrane region" description="Helical" evidence="4">
    <location>
        <begin position="20"/>
        <end position="41"/>
    </location>
</feature>
<dbReference type="InterPro" id="IPR018060">
    <property type="entry name" value="HTH_AraC"/>
</dbReference>
<dbReference type="PANTHER" id="PTHR43280:SF2">
    <property type="entry name" value="HTH-TYPE TRANSCRIPTIONAL REGULATOR EXSA"/>
    <property type="match status" value="1"/>
</dbReference>
<organism evidence="6 7">
    <name type="scientific">Candidatus Ornithocaccomicrobium faecavium</name>
    <dbReference type="NCBI Taxonomy" id="2840890"/>
    <lineage>
        <taxon>Bacteria</taxon>
        <taxon>Bacillati</taxon>
        <taxon>Bacillota</taxon>
        <taxon>Clostridia</taxon>
        <taxon>Candidatus Ornithocaccomicrobium</taxon>
    </lineage>
</organism>
<dbReference type="InterPro" id="IPR009057">
    <property type="entry name" value="Homeodomain-like_sf"/>
</dbReference>
<dbReference type="EMBL" id="DVOT01000186">
    <property type="protein sequence ID" value="HIV28365.1"/>
    <property type="molecule type" value="Genomic_DNA"/>
</dbReference>
<keyword evidence="4" id="KW-0812">Transmembrane</keyword>
<keyword evidence="3" id="KW-0804">Transcription</keyword>
<accession>A0A9D1P8B8</accession>
<proteinExistence type="predicted"/>
<name>A0A9D1P8B8_9FIRM</name>
<keyword evidence="2" id="KW-0238">DNA-binding</keyword>
<evidence type="ECO:0000256" key="2">
    <source>
        <dbReference type="ARBA" id="ARBA00023125"/>
    </source>
</evidence>
<protein>
    <submittedName>
        <fullName evidence="6">Helix-turn-helix transcriptional regulator</fullName>
    </submittedName>
</protein>
<evidence type="ECO:0000313" key="7">
    <source>
        <dbReference type="Proteomes" id="UP000886884"/>
    </source>
</evidence>
<feature type="domain" description="HTH araC/xylS-type" evidence="5">
    <location>
        <begin position="630"/>
        <end position="729"/>
    </location>
</feature>
<dbReference type="GO" id="GO:0043565">
    <property type="term" value="F:sequence-specific DNA binding"/>
    <property type="evidence" value="ECO:0007669"/>
    <property type="project" value="InterPro"/>
</dbReference>
<gene>
    <name evidence="6" type="ORF">IAA64_10355</name>
</gene>
<evidence type="ECO:0000313" key="6">
    <source>
        <dbReference type="EMBL" id="HIV28365.1"/>
    </source>
</evidence>
<dbReference type="SUPFAM" id="SSF46689">
    <property type="entry name" value="Homeodomain-like"/>
    <property type="match status" value="1"/>
</dbReference>
<dbReference type="SMART" id="SM00342">
    <property type="entry name" value="HTH_ARAC"/>
    <property type="match status" value="1"/>
</dbReference>
<dbReference type="PANTHER" id="PTHR43280">
    <property type="entry name" value="ARAC-FAMILY TRANSCRIPTIONAL REGULATOR"/>
    <property type="match status" value="1"/>
</dbReference>
<evidence type="ECO:0000256" key="1">
    <source>
        <dbReference type="ARBA" id="ARBA00023015"/>
    </source>
</evidence>
<reference evidence="6" key="2">
    <citation type="journal article" date="2021" name="PeerJ">
        <title>Extensive microbial diversity within the chicken gut microbiome revealed by metagenomics and culture.</title>
        <authorList>
            <person name="Gilroy R."/>
            <person name="Ravi A."/>
            <person name="Getino M."/>
            <person name="Pursley I."/>
            <person name="Horton D.L."/>
            <person name="Alikhan N.F."/>
            <person name="Baker D."/>
            <person name="Gharbi K."/>
            <person name="Hall N."/>
            <person name="Watson M."/>
            <person name="Adriaenssens E.M."/>
            <person name="Foster-Nyarko E."/>
            <person name="Jarju S."/>
            <person name="Secka A."/>
            <person name="Antonio M."/>
            <person name="Oren A."/>
            <person name="Chaudhuri R.R."/>
            <person name="La Ragione R."/>
            <person name="Hildebrand F."/>
            <person name="Pallen M.J."/>
        </authorList>
    </citation>
    <scope>NUCLEOTIDE SEQUENCE</scope>
    <source>
        <strain evidence="6">CHK183-6373</strain>
    </source>
</reference>
<keyword evidence="1" id="KW-0805">Transcription regulation</keyword>
<evidence type="ECO:0000256" key="3">
    <source>
        <dbReference type="ARBA" id="ARBA00023163"/>
    </source>
</evidence>
<reference evidence="6" key="1">
    <citation type="submission" date="2020-10" db="EMBL/GenBank/DDBJ databases">
        <authorList>
            <person name="Gilroy R."/>
        </authorList>
    </citation>
    <scope>NUCLEOTIDE SEQUENCE</scope>
    <source>
        <strain evidence="6">CHK183-6373</strain>
    </source>
</reference>
<dbReference type="GO" id="GO:0003700">
    <property type="term" value="F:DNA-binding transcription factor activity"/>
    <property type="evidence" value="ECO:0007669"/>
    <property type="project" value="InterPro"/>
</dbReference>
<keyword evidence="4" id="KW-0472">Membrane</keyword>
<sequence>MLHKRSLLLFQLPAARRHFLNTLATYLLVVALSAFAFWPMAHTMRDAVQSARLDARKGNATAALAHLERQIQTIQDAFLYLSSQKGFDRVSLIRAEVEPRDYIAMIDARDFLASIRGANSLIEDILVSYEHNDIVLTARFVFDSRASFADYYGNEALLHMLTRSPEEPQYAQPAMLTETELHLPSITPQGCRVLPYYFPIFSRSNPVKPYGCVVVLLNCEQIESILFPAAAQNSERFEILDSAGNHLSGDLALLRVPENNPIAIGDMRYTWFSIAGKTLSLRIAVPSAVFAEYAQPVLKVLARYLLVGLALGVAASMVSAARVTRPVRKILLELRESGAALDRDRNAYALIVQSMGAILEKANRLDAVTQAAHDERQNRQIERLISGWSTDLQIEGIPQQSTLCYTLFQANNAQPNATLGPLLTNYMRRLLPRDCIVQLLDAESLCILSACESETEREAFANQMERLFSEMGTLFGAEIHGFISPLCLRPEEISCAFAAAKLASYAQQDAAPSLVRIIPKSEATNLSLTIPGQTELLHMLLAGKEDEACQFIQRSFRASGGPNVGMEQIYYAVRLVILMAMQQQNLSFPLSLYHSGLAPEENIEALIQAASQLCQALNEGKRSHNEQLLAQILAYIDAHFSDAGLYHATLAQAIGISEKYLSNFVKEQTGRTVSDLLQTHRLETARDLLLHTTKPVNDIWLSCGFASHNTFYKAFKRAYGLSPSELRALGGQ</sequence>
<dbReference type="AlphaFoldDB" id="A0A9D1P8B8"/>
<dbReference type="Pfam" id="PF12833">
    <property type="entry name" value="HTH_18"/>
    <property type="match status" value="1"/>
</dbReference>
<keyword evidence="4" id="KW-1133">Transmembrane helix</keyword>
<dbReference type="Proteomes" id="UP000886884">
    <property type="component" value="Unassembled WGS sequence"/>
</dbReference>
<dbReference type="Gene3D" id="1.10.10.60">
    <property type="entry name" value="Homeodomain-like"/>
    <property type="match status" value="2"/>
</dbReference>
<dbReference type="PROSITE" id="PS01124">
    <property type="entry name" value="HTH_ARAC_FAMILY_2"/>
    <property type="match status" value="1"/>
</dbReference>
<comment type="caution">
    <text evidence="6">The sequence shown here is derived from an EMBL/GenBank/DDBJ whole genome shotgun (WGS) entry which is preliminary data.</text>
</comment>
<evidence type="ECO:0000259" key="5">
    <source>
        <dbReference type="PROSITE" id="PS01124"/>
    </source>
</evidence>